<protein>
    <submittedName>
        <fullName evidence="2">Uncharacterized protein</fullName>
    </submittedName>
</protein>
<dbReference type="Proteomes" id="UP000192940">
    <property type="component" value="Chromosome I"/>
</dbReference>
<accession>A0A1X7HTT7</accession>
<keyword evidence="1" id="KW-0812">Transmembrane</keyword>
<sequence>MAEQPHGQATFYQYRLLKKIPLSKHILALYLILPCAAVAAEMLILSWDSFLYFLLAFALVLWIHFVIGRSVLFIFGSAYQKKWRFSLKTPWLGYMPDQHISSRVFNKVQTHTTWISFCLFGVMAFWSPLSFMISLLFWHIWLLTPRYYALLRFSDQRKDGMLKFSDLDVSYYIQ</sequence>
<keyword evidence="3" id="KW-1185">Reference proteome</keyword>
<dbReference type="STRING" id="1313296.SAMN05661091_6001"/>
<name>A0A1X7HTT7_9BACL</name>
<keyword evidence="1" id="KW-1133">Transmembrane helix</keyword>
<feature type="transmembrane region" description="Helical" evidence="1">
    <location>
        <begin position="113"/>
        <end position="141"/>
    </location>
</feature>
<evidence type="ECO:0000256" key="1">
    <source>
        <dbReference type="SAM" id="Phobius"/>
    </source>
</evidence>
<dbReference type="RefSeq" id="WP_208916797.1">
    <property type="nucleotide sequence ID" value="NZ_LT840184.1"/>
</dbReference>
<reference evidence="3" key="1">
    <citation type="submission" date="2017-04" db="EMBL/GenBank/DDBJ databases">
        <authorList>
            <person name="Varghese N."/>
            <person name="Submissions S."/>
        </authorList>
    </citation>
    <scope>NUCLEOTIDE SEQUENCE [LARGE SCALE GENOMIC DNA]</scope>
    <source>
        <strain evidence="3">N3/975</strain>
    </source>
</reference>
<feature type="transmembrane region" description="Helical" evidence="1">
    <location>
        <begin position="25"/>
        <end position="44"/>
    </location>
</feature>
<evidence type="ECO:0000313" key="3">
    <source>
        <dbReference type="Proteomes" id="UP000192940"/>
    </source>
</evidence>
<evidence type="ECO:0000313" key="2">
    <source>
        <dbReference type="EMBL" id="SMF92746.1"/>
    </source>
</evidence>
<feature type="transmembrane region" description="Helical" evidence="1">
    <location>
        <begin position="50"/>
        <end position="75"/>
    </location>
</feature>
<keyword evidence="1" id="KW-0472">Membrane</keyword>
<dbReference type="AlphaFoldDB" id="A0A1X7HTT7"/>
<organism evidence="2 3">
    <name type="scientific">Paenibacillus uliginis N3/975</name>
    <dbReference type="NCBI Taxonomy" id="1313296"/>
    <lineage>
        <taxon>Bacteria</taxon>
        <taxon>Bacillati</taxon>
        <taxon>Bacillota</taxon>
        <taxon>Bacilli</taxon>
        <taxon>Bacillales</taxon>
        <taxon>Paenibacillaceae</taxon>
        <taxon>Paenibacillus</taxon>
    </lineage>
</organism>
<gene>
    <name evidence="2" type="ORF">SAMN05661091_6001</name>
</gene>
<dbReference type="EMBL" id="LT840184">
    <property type="protein sequence ID" value="SMF92746.1"/>
    <property type="molecule type" value="Genomic_DNA"/>
</dbReference>
<proteinExistence type="predicted"/>